<dbReference type="InterPro" id="IPR011226">
    <property type="entry name" value="ATP-grasp_fam"/>
</dbReference>
<sequence>MAKRIWFTEGFSSQREIILAIKDFSKKYNVSIEIFASHREYRKEILSVADYAFIEPSNEQERLPFLINTIEKYCIDVLYIAKNASWYEKYRSKIELTGVKLITGASDIQLLHISENKMDFALFMQKQKLSVVPSILINNINELKKHFANPPFENLCIKPVEGIYGMGFWRFDNKISPSRIFSHPEDRKVKPEVYLQLCEASNNFKPMVLMPYLGAPECSVDIIADKGDILSAVAREKHGSKQILKNSGSAFELACQCAEIMQADGLVNVQTRNNELGLSTLLEINMRPSGGVGNTLLSGINLPGLMVMFHLNVMTQAEIKAYCLANFKSTEVISLPSATKYPEKLTNLI</sequence>
<evidence type="ECO:0000313" key="2">
    <source>
        <dbReference type="Proteomes" id="UP000506160"/>
    </source>
</evidence>
<evidence type="ECO:0000313" key="1">
    <source>
        <dbReference type="EMBL" id="TEA26287.1"/>
    </source>
</evidence>
<protein>
    <submittedName>
        <fullName evidence="1">Carbamoyl-phosphate synthase large chain</fullName>
    </submittedName>
</protein>
<name>A0AB94IA80_9GAMM</name>
<dbReference type="Gene3D" id="3.30.470.20">
    <property type="entry name" value="ATP-grasp fold, B domain"/>
    <property type="match status" value="1"/>
</dbReference>
<keyword evidence="2" id="KW-1185">Reference proteome</keyword>
<dbReference type="Pfam" id="PF15632">
    <property type="entry name" value="ATPgrasp_Ter"/>
    <property type="match status" value="1"/>
</dbReference>
<dbReference type="SUPFAM" id="SSF56059">
    <property type="entry name" value="Glutathione synthetase ATP-binding domain-like"/>
    <property type="match status" value="1"/>
</dbReference>
<dbReference type="PIRSF" id="PIRSF029120">
    <property type="entry name" value="UCP029120"/>
    <property type="match status" value="1"/>
</dbReference>
<dbReference type="AlphaFoldDB" id="A0AB94IA80"/>
<dbReference type="EMBL" id="AWGA01000124">
    <property type="protein sequence ID" value="TEA26287.1"/>
    <property type="molecule type" value="Genomic_DNA"/>
</dbReference>
<proteinExistence type="predicted"/>
<accession>A0AB94IA80</accession>
<gene>
    <name evidence="1" type="ORF">O970_09505</name>
</gene>
<reference evidence="1 2" key="1">
    <citation type="journal article" date="2014" name="Appl. Environ. Microbiol.">
        <title>Genomic features of a bumble bee symbiont reflect its host environment.</title>
        <authorList>
            <person name="Martinson V.G."/>
            <person name="Magoc T."/>
            <person name="Koch H."/>
            <person name="Salzberg S.L."/>
            <person name="Moran N.A."/>
        </authorList>
    </citation>
    <scope>NUCLEOTIDE SEQUENCE [LARGE SCALE GENOMIC DNA]</scope>
    <source>
        <strain evidence="1 2">Bimp</strain>
    </source>
</reference>
<dbReference type="RefSeq" id="WP_133459460.1">
    <property type="nucleotide sequence ID" value="NZ_AWGA01000124.1"/>
</dbReference>
<comment type="caution">
    <text evidence="1">The sequence shown here is derived from an EMBL/GenBank/DDBJ whole genome shotgun (WGS) entry which is preliminary data.</text>
</comment>
<organism evidence="1 2">
    <name type="scientific">Candidatus Schmidhempelia bombi str. Bimp</name>
    <dbReference type="NCBI Taxonomy" id="1387197"/>
    <lineage>
        <taxon>Bacteria</taxon>
        <taxon>Pseudomonadati</taxon>
        <taxon>Pseudomonadota</taxon>
        <taxon>Gammaproteobacteria</taxon>
        <taxon>Orbales</taxon>
        <taxon>Orbaceae</taxon>
        <taxon>Candidatus Schmidhempelia</taxon>
    </lineage>
</organism>
<dbReference type="Proteomes" id="UP000506160">
    <property type="component" value="Unassembled WGS sequence"/>
</dbReference>